<dbReference type="Pfam" id="PF00501">
    <property type="entry name" value="AMP-binding"/>
    <property type="match status" value="2"/>
</dbReference>
<dbReference type="InterPro" id="IPR010071">
    <property type="entry name" value="AA_adenyl_dom"/>
</dbReference>
<proteinExistence type="predicted"/>
<dbReference type="InterPro" id="IPR036736">
    <property type="entry name" value="ACP-like_sf"/>
</dbReference>
<dbReference type="PROSITE" id="PS00455">
    <property type="entry name" value="AMP_BINDING"/>
    <property type="match status" value="2"/>
</dbReference>
<reference evidence="5" key="1">
    <citation type="submission" date="2019-09" db="EMBL/GenBank/DDBJ databases">
        <authorList>
            <person name="Teo W.F.A."/>
            <person name="Duangmal K."/>
        </authorList>
    </citation>
    <scope>NUCLEOTIDE SEQUENCE [LARGE SCALE GENOMIC DNA]</scope>
    <source>
        <strain evidence="5">K81G1</strain>
    </source>
</reference>
<dbReference type="InterPro" id="IPR042099">
    <property type="entry name" value="ANL_N_sf"/>
</dbReference>
<dbReference type="Gene3D" id="3.40.50.12780">
    <property type="entry name" value="N-terminal domain of ligase-like"/>
    <property type="match status" value="2"/>
</dbReference>
<dbReference type="PANTHER" id="PTHR45527">
    <property type="entry name" value="NONRIBOSOMAL PEPTIDE SYNTHETASE"/>
    <property type="match status" value="1"/>
</dbReference>
<dbReference type="InterPro" id="IPR020802">
    <property type="entry name" value="TesA-like"/>
</dbReference>
<dbReference type="PANTHER" id="PTHR45527:SF14">
    <property type="entry name" value="PLIPASTATIN SYNTHASE SUBUNIT B"/>
    <property type="match status" value="1"/>
</dbReference>
<dbReference type="CDD" id="cd19540">
    <property type="entry name" value="LCL_NRPS-like"/>
    <property type="match status" value="1"/>
</dbReference>
<dbReference type="InterPro" id="IPR029058">
    <property type="entry name" value="AB_hydrolase_fold"/>
</dbReference>
<dbReference type="Pfam" id="PF00975">
    <property type="entry name" value="Thioesterase"/>
    <property type="match status" value="1"/>
</dbReference>
<dbReference type="NCBIfam" id="TIGR01733">
    <property type="entry name" value="AA-adenyl-dom"/>
    <property type="match status" value="2"/>
</dbReference>
<evidence type="ECO:0000313" key="5">
    <source>
        <dbReference type="EMBL" id="KAA9158725.1"/>
    </source>
</evidence>
<dbReference type="SUPFAM" id="SSF56801">
    <property type="entry name" value="Acetyl-CoA synthetase-like"/>
    <property type="match status" value="2"/>
</dbReference>
<dbReference type="InterPro" id="IPR025110">
    <property type="entry name" value="AMP-bd_C"/>
</dbReference>
<evidence type="ECO:0000256" key="1">
    <source>
        <dbReference type="ARBA" id="ARBA00001957"/>
    </source>
</evidence>
<dbReference type="PROSITE" id="PS00012">
    <property type="entry name" value="PHOSPHOPANTETHEINE"/>
    <property type="match status" value="1"/>
</dbReference>
<dbReference type="Pfam" id="PF00668">
    <property type="entry name" value="Condensation"/>
    <property type="match status" value="2"/>
</dbReference>
<dbReference type="Gene3D" id="3.30.559.30">
    <property type="entry name" value="Nonribosomal peptide synthetase, condensation domain"/>
    <property type="match status" value="2"/>
</dbReference>
<keyword evidence="6" id="KW-1185">Reference proteome</keyword>
<dbReference type="GO" id="GO:0072330">
    <property type="term" value="P:monocarboxylic acid biosynthetic process"/>
    <property type="evidence" value="ECO:0007669"/>
    <property type="project" value="UniProtKB-ARBA"/>
</dbReference>
<dbReference type="GO" id="GO:0044550">
    <property type="term" value="P:secondary metabolite biosynthetic process"/>
    <property type="evidence" value="ECO:0007669"/>
    <property type="project" value="TreeGrafter"/>
</dbReference>
<evidence type="ECO:0000313" key="6">
    <source>
        <dbReference type="Proteomes" id="UP000319769"/>
    </source>
</evidence>
<dbReference type="PROSITE" id="PS50075">
    <property type="entry name" value="CARRIER"/>
    <property type="match status" value="2"/>
</dbReference>
<dbReference type="InterPro" id="IPR020806">
    <property type="entry name" value="PKS_PP-bd"/>
</dbReference>
<dbReference type="Pfam" id="PF13193">
    <property type="entry name" value="AMP-binding_C"/>
    <property type="match status" value="2"/>
</dbReference>
<protein>
    <submittedName>
        <fullName evidence="5">Amino acid adenylation domain-containing protein</fullName>
    </submittedName>
</protein>
<dbReference type="InterPro" id="IPR045851">
    <property type="entry name" value="AMP-bd_C_sf"/>
</dbReference>
<dbReference type="CDD" id="cd17646">
    <property type="entry name" value="A_NRPS_AB3403-like"/>
    <property type="match status" value="1"/>
</dbReference>
<dbReference type="InterPro" id="IPR001031">
    <property type="entry name" value="Thioesterase"/>
</dbReference>
<dbReference type="GO" id="GO:0043041">
    <property type="term" value="P:amino acid activation for nonribosomal peptide biosynthetic process"/>
    <property type="evidence" value="ECO:0007669"/>
    <property type="project" value="TreeGrafter"/>
</dbReference>
<dbReference type="Gene3D" id="3.30.300.30">
    <property type="match status" value="2"/>
</dbReference>
<dbReference type="FunFam" id="3.40.50.980:FF:000002">
    <property type="entry name" value="Enterobactin synthetase component F"/>
    <property type="match status" value="1"/>
</dbReference>
<gene>
    <name evidence="5" type="ORF">FPZ12_021940</name>
</gene>
<dbReference type="InterPro" id="IPR009081">
    <property type="entry name" value="PP-bd_ACP"/>
</dbReference>
<dbReference type="FunFam" id="2.30.38.10:FF:000001">
    <property type="entry name" value="Non-ribosomal peptide synthetase PvdI"/>
    <property type="match status" value="2"/>
</dbReference>
<comment type="caution">
    <text evidence="5">The sequence shown here is derived from an EMBL/GenBank/DDBJ whole genome shotgun (WGS) entry which is preliminary data.</text>
</comment>
<feature type="domain" description="Carrier" evidence="4">
    <location>
        <begin position="1955"/>
        <end position="2030"/>
    </location>
</feature>
<dbReference type="GO" id="GO:0008610">
    <property type="term" value="P:lipid biosynthetic process"/>
    <property type="evidence" value="ECO:0007669"/>
    <property type="project" value="UniProtKB-ARBA"/>
</dbReference>
<sequence>MSPERRRLPLSASQSGIWYAQGADPGSPAYHTAEYVEITGELDTGLFVTAARQAAGEAECFGTVFGQDEDGTPWQETGSAATAEIPVVAAGDADAALAWMREDLAKPSDLATGPLAAQALLTVGPGRAFWYLRCHHLLLDGYGFSLVQQRVAEIYSRLARGGEPGPTPFASVADFLAEEQEYHESAEHDADRAFWVRAWENRARPRPLETSGLKFPVTVRETAPSSVAGLPRWPETLITGFGAFWYRFTGESAVTLGLPTLARPTRTAARTPTTAVNVLPLAIEPGPDATASALIEATQEEMRQYRAHQRFRGEELRRELGLSGSGNRLCGPLVNIRPPVPSLRFGDCRGETRYVSSGPVDELSVTAHRDSGGSIVLTFHANPDVYDEESLQDMAKRFSVFLDAFATGDPRLSDLDVLLPGEREKLTAGASVEPAERTLTGRFAEVVAGSAARIAVSTGDDTLTYAELDARANRLAHRLRRDGAGPGAIVALSLPRSADLVVAILGVLKAGAAYLPLDPGYPAERLAYMIEDAEPVLVLNELGDLDGFPASAPEVSIAPGDPAYVIYTSGSTGKPKGVVVPHSNVVRLLDSTRHWFEFGNEDVWALLHSYAFDFSVWELWGALGHGGRLVVVPHDVARAPGELRALLAREGVTVLNQTPSAFYQLAEQPADLPALRTVIFGGEALEPARLREWFRVHGDRKPRLVNMYGITETTVHVTYHELSASDGPESIIGEPIPDLRVYVLDRFGHPVPPGVTGELHVGGAGLSLGYLNKPELTAERFVPDPFGPAGARMYVTGDLARWTAEGRLEYRGRGDDQVKIRGYRIEPGEVTAAALSLPDVADAAVVVDDGPRLLCYAVPRAGAELTPESLRAGLAGLLPDHMLPAAALVVPHLPLTPNGKLDRAALPAPEGQGPRRGLTPAEQALCGVFEEILGVPRVGADDDFFALGGHSLLATRLISRVRAVLNAELDIRTVFTESTPARLARRLDPVRRPALRSMERPERLEPSAAQQRLWFLNRMEGPSATYNLPLSVELSGPVDVGALIEALRDVVGRHEALRTTFPARQGKPYQSIAAGADPELSLVDIEEAALPEAIGAAARQGFDLANEAPIRAKLFRVTPERHVLVLCLHHIAGDDWSLRPLTDDLAAAYTARLKDAAPDWRPLPVQYADYTLWQRELLDQVSERDLAYWREALSGLPERLDLPTDRPRPAEASNRGGQVPLALGTELHARLRELAAERGVSVFMVLHAAFAALLTRLGAGTDIPIGTPVAARTDAALHDLVGFFVNTLVLRTDTSGDPAFTELLARVAETDLAAYAHQETPFDRVVEACNPVRTPDRHPLFQVMLSFGTARGEQQWTPDLTADPRPVHTGTEKFDLTLNLAEGEAGIAGALEYATDLFDERTVRRFSDQFLRVLRGFAEDPGRRLSTVDVLGDEERELIVHTWNDTGAPITPRTLPEMIEDQVRKTPEAVAVVFEGGELTYAELNTRANRLARHLMELGVGPERTVGIHLPRSAHQVVGLLAVLKAGGAFVPLESAWPADRITGIATGADLAAIVSDSEVSASLPELGRPVVEVDRVELDGYPGEDLPRQAGMDNLAYVIYTSGSTGAPKGAMIEHLPVSNRLPWQVGLLGLKHDDAVLYKAPLSFDISVNEIFLPLVSGARLVVAVQGGERDVSYLLDLIAEQRVSFVYLVSTMLELMLERDEVVDAGRSLRHVWCGGEVLTPQLYRRFTERIDATMYHGYGPAEATIGVTCQVYRGQDPSQGITIGRPNPNNSVYILDAAGNPVPIGVAGQLHIGGVQLARGYLGDPERTAEKFIPDPFSGKPGARLYATGDLARYRPDGNIEFLGRIDNQVKIHGMRLEPEEIEATLARHPGVRQAVVVVRSGELAAYCIGEGEAVEPEEVRQWLGTQLPAHMVPAALVFLDEYPLMPSGKVDRKALPDIAVQPRRADEHVAPRTEAEKLIASIWSDTLGVPDIGVRDNFFDLGGHSLVLARVQTALQRELGHGVPMLDLFLKPTVETLAAHLASESATTGKNALGMLLPFRTEGTRPPVFCLHPASGLGWPFAGLRKHLDTDTPVYALQARGLDESRPVASSMEEMAAEYLTRVREIQPHGPYRLVGWSFGGVVAHTMATLLQDAGEEVGLLAMLDSYPAYPWEKLADDHEQQALRSLLYMSHYDLETLPEGPLDRETVQRVVADQGGVLSELDSSSITAVMNTFVNSAPLQQSVRHRVFRGDLFFFTATVNPVDPALSAKDWAPYIAGEIENVDIACEHKDMCQTGPLALIGRALEKRLAR</sequence>
<dbReference type="SUPFAM" id="SSF53474">
    <property type="entry name" value="alpha/beta-Hydrolases"/>
    <property type="match status" value="1"/>
</dbReference>
<dbReference type="CDD" id="cd17643">
    <property type="entry name" value="A_NRPS_Cytc1-like"/>
    <property type="match status" value="1"/>
</dbReference>
<keyword evidence="3" id="KW-0597">Phosphoprotein</keyword>
<dbReference type="InterPro" id="IPR020845">
    <property type="entry name" value="AMP-binding_CS"/>
</dbReference>
<dbReference type="Pfam" id="PF00550">
    <property type="entry name" value="PP-binding"/>
    <property type="match status" value="2"/>
</dbReference>
<comment type="cofactor">
    <cofactor evidence="1">
        <name>pantetheine 4'-phosphate</name>
        <dbReference type="ChEBI" id="CHEBI:47942"/>
    </cofactor>
</comment>
<evidence type="ECO:0000256" key="3">
    <source>
        <dbReference type="ARBA" id="ARBA00022553"/>
    </source>
</evidence>
<feature type="domain" description="Carrier" evidence="4">
    <location>
        <begin position="916"/>
        <end position="991"/>
    </location>
</feature>
<dbReference type="InterPro" id="IPR023213">
    <property type="entry name" value="CAT-like_dom_sf"/>
</dbReference>
<dbReference type="Gene3D" id="3.30.559.10">
    <property type="entry name" value="Chloramphenicol acetyltransferase-like domain"/>
    <property type="match status" value="2"/>
</dbReference>
<dbReference type="SUPFAM" id="SSF52777">
    <property type="entry name" value="CoA-dependent acyltransferases"/>
    <property type="match status" value="4"/>
</dbReference>
<dbReference type="Gene3D" id="1.10.1200.10">
    <property type="entry name" value="ACP-like"/>
    <property type="match status" value="1"/>
</dbReference>
<dbReference type="GO" id="GO:0005829">
    <property type="term" value="C:cytosol"/>
    <property type="evidence" value="ECO:0007669"/>
    <property type="project" value="TreeGrafter"/>
</dbReference>
<dbReference type="EMBL" id="VMNW02000033">
    <property type="protein sequence ID" value="KAA9158725.1"/>
    <property type="molecule type" value="Genomic_DNA"/>
</dbReference>
<dbReference type="FunFam" id="3.40.50.980:FF:000001">
    <property type="entry name" value="Non-ribosomal peptide synthetase"/>
    <property type="match status" value="1"/>
</dbReference>
<name>A0A5N0V2D4_9PSEU</name>
<evidence type="ECO:0000256" key="2">
    <source>
        <dbReference type="ARBA" id="ARBA00022450"/>
    </source>
</evidence>
<dbReference type="GO" id="GO:0031177">
    <property type="term" value="F:phosphopantetheine binding"/>
    <property type="evidence" value="ECO:0007669"/>
    <property type="project" value="InterPro"/>
</dbReference>
<keyword evidence="2" id="KW-0596">Phosphopantetheine</keyword>
<dbReference type="InterPro" id="IPR000873">
    <property type="entry name" value="AMP-dep_synth/lig_dom"/>
</dbReference>
<dbReference type="Proteomes" id="UP000319769">
    <property type="component" value="Unassembled WGS sequence"/>
</dbReference>
<dbReference type="SMART" id="SM00824">
    <property type="entry name" value="PKS_TE"/>
    <property type="match status" value="1"/>
</dbReference>
<dbReference type="InterPro" id="IPR001242">
    <property type="entry name" value="Condensation_dom"/>
</dbReference>
<dbReference type="RefSeq" id="WP_144750974.1">
    <property type="nucleotide sequence ID" value="NZ_VMNW02000033.1"/>
</dbReference>
<dbReference type="FunFam" id="1.10.1200.10:FF:000016">
    <property type="entry name" value="Non-ribosomal peptide synthase"/>
    <property type="match status" value="2"/>
</dbReference>
<dbReference type="InterPro" id="IPR006162">
    <property type="entry name" value="Ppantetheine_attach_site"/>
</dbReference>
<dbReference type="OrthoDB" id="2378856at2"/>
<organism evidence="5 6">
    <name type="scientific">Amycolatopsis acidicola</name>
    <dbReference type="NCBI Taxonomy" id="2596893"/>
    <lineage>
        <taxon>Bacteria</taxon>
        <taxon>Bacillati</taxon>
        <taxon>Actinomycetota</taxon>
        <taxon>Actinomycetes</taxon>
        <taxon>Pseudonocardiales</taxon>
        <taxon>Pseudonocardiaceae</taxon>
        <taxon>Amycolatopsis</taxon>
    </lineage>
</organism>
<dbReference type="SMART" id="SM00823">
    <property type="entry name" value="PKS_PP"/>
    <property type="match status" value="2"/>
</dbReference>
<dbReference type="FunFam" id="3.40.50.12780:FF:000012">
    <property type="entry name" value="Non-ribosomal peptide synthetase"/>
    <property type="match status" value="2"/>
</dbReference>
<accession>A0A5N0V2D4</accession>
<dbReference type="Gene3D" id="3.40.50.1820">
    <property type="entry name" value="alpha/beta hydrolase"/>
    <property type="match status" value="1"/>
</dbReference>
<dbReference type="SUPFAM" id="SSF47336">
    <property type="entry name" value="ACP-like"/>
    <property type="match status" value="2"/>
</dbReference>
<dbReference type="GO" id="GO:0003824">
    <property type="term" value="F:catalytic activity"/>
    <property type="evidence" value="ECO:0007669"/>
    <property type="project" value="InterPro"/>
</dbReference>
<evidence type="ECO:0000259" key="4">
    <source>
        <dbReference type="PROSITE" id="PS50075"/>
    </source>
</evidence>